<protein>
    <recommendedName>
        <fullName evidence="3">TATA element modulatory factor 1 TATA binding domain-containing protein</fullName>
    </recommendedName>
</protein>
<dbReference type="Proteomes" id="UP000245591">
    <property type="component" value="Unassembled WGS sequence"/>
</dbReference>
<feature type="compositionally biased region" description="Polar residues" evidence="2">
    <location>
        <begin position="87"/>
        <end position="112"/>
    </location>
</feature>
<dbReference type="PANTHER" id="PTHR46515:SF1">
    <property type="entry name" value="TATA ELEMENT MODULATORY FACTOR"/>
    <property type="match status" value="1"/>
</dbReference>
<feature type="region of interest" description="Disordered" evidence="2">
    <location>
        <begin position="87"/>
        <end position="125"/>
    </location>
</feature>
<evidence type="ECO:0000256" key="1">
    <source>
        <dbReference type="SAM" id="Coils"/>
    </source>
</evidence>
<feature type="coiled-coil region" evidence="1">
    <location>
        <begin position="437"/>
        <end position="534"/>
    </location>
</feature>
<keyword evidence="1" id="KW-0175">Coiled coil</keyword>
<comment type="caution">
    <text evidence="4">The sequence shown here is derived from an EMBL/GenBank/DDBJ whole genome shotgun (WGS) entry which is preliminary data.</text>
</comment>
<dbReference type="EMBL" id="MBFU01000368">
    <property type="protein sequence ID" value="PVZ99967.1"/>
    <property type="molecule type" value="Genomic_DNA"/>
</dbReference>
<accession>A0A2U1J4K8</accession>
<reference evidence="4 5" key="1">
    <citation type="journal article" date="2018" name="MBio">
        <title>Comparative Genomics Reveals the Core Gene Toolbox for the Fungus-Insect Symbiosis.</title>
        <authorList>
            <person name="Wang Y."/>
            <person name="Stata M."/>
            <person name="Wang W."/>
            <person name="Stajich J.E."/>
            <person name="White M.M."/>
            <person name="Moncalvo J.M."/>
        </authorList>
    </citation>
    <scope>NUCLEOTIDE SEQUENCE [LARGE SCALE GENOMIC DNA]</scope>
    <source>
        <strain evidence="4 5">AUS-126-30</strain>
    </source>
</reference>
<feature type="region of interest" description="Disordered" evidence="2">
    <location>
        <begin position="377"/>
        <end position="420"/>
    </location>
</feature>
<dbReference type="GO" id="GO:0005783">
    <property type="term" value="C:endoplasmic reticulum"/>
    <property type="evidence" value="ECO:0007669"/>
    <property type="project" value="TreeGrafter"/>
</dbReference>
<feature type="coiled-coil region" evidence="1">
    <location>
        <begin position="136"/>
        <end position="220"/>
    </location>
</feature>
<evidence type="ECO:0000259" key="3">
    <source>
        <dbReference type="Pfam" id="PF12325"/>
    </source>
</evidence>
<name>A0A2U1J4K8_SMIAN</name>
<dbReference type="InterPro" id="IPR022091">
    <property type="entry name" value="TMF_TATA-bd"/>
</dbReference>
<dbReference type="PANTHER" id="PTHR46515">
    <property type="entry name" value="TATA ELEMENT MODULATORY FACTOR TMF1"/>
    <property type="match status" value="1"/>
</dbReference>
<proteinExistence type="predicted"/>
<evidence type="ECO:0000313" key="5">
    <source>
        <dbReference type="Proteomes" id="UP000245591"/>
    </source>
</evidence>
<sequence length="534" mass="61243">MSFFGKNNQTADWGGIFKTALSKVETQLSSDNPTIKSTNIKKVNSTQSLSAVSNVSDNRSDTKNTAINDLFAAFGIEKTQQVSLNKNLTSNKKSPATTSKTSEIGLDSNTDFNNDESSEKQDVFPPSEFVSSQASYQELAEKLNKTLKIYKELKKNYDQLSNHINNNKNQPKNANLDQISNKCKILEKEIQSSKETIKSTKALRQQMRQVESEKNKISNIVMQNTAPLLKKIEHLQLLINTKDMEINEKNRWSKSREEENSNEIKKLSTKLQETLHQLEQSNLETEKIKKMLLESAKELKTSSKTKSEDFETLEMQCRALKKENSTLIAENLNLKKSLENDFSYVEALKENTTEPIKPKNNVNPRNTKEFAKGILKSHPEEHRRLSISRNQVNFNDPGELSPKNTHKKNNSDIPNQDQFQTSFPEAPQLHLGTVQDNKQLNNQISTLKSQLQLLLEQKTRIDSELTTKNLKISLLESVQKEKQDIELKYRQLEKRYSTSLELLGERTEMVNEMKNQIKEAREIYTKQIEELLSK</sequence>
<keyword evidence="5" id="KW-1185">Reference proteome</keyword>
<dbReference type="InterPro" id="IPR052602">
    <property type="entry name" value="Growth_transcription_reg"/>
</dbReference>
<feature type="compositionally biased region" description="Polar residues" evidence="2">
    <location>
        <begin position="411"/>
        <end position="420"/>
    </location>
</feature>
<gene>
    <name evidence="4" type="ORF">BB558_003998</name>
</gene>
<dbReference type="AlphaFoldDB" id="A0A2U1J4K8"/>
<dbReference type="GO" id="GO:0005794">
    <property type="term" value="C:Golgi apparatus"/>
    <property type="evidence" value="ECO:0007669"/>
    <property type="project" value="TreeGrafter"/>
</dbReference>
<feature type="domain" description="TATA element modulatory factor 1 TATA binding" evidence="3">
    <location>
        <begin position="438"/>
        <end position="531"/>
    </location>
</feature>
<evidence type="ECO:0000313" key="4">
    <source>
        <dbReference type="EMBL" id="PVZ99967.1"/>
    </source>
</evidence>
<organism evidence="4 5">
    <name type="scientific">Smittium angustum</name>
    <dbReference type="NCBI Taxonomy" id="133377"/>
    <lineage>
        <taxon>Eukaryota</taxon>
        <taxon>Fungi</taxon>
        <taxon>Fungi incertae sedis</taxon>
        <taxon>Zoopagomycota</taxon>
        <taxon>Kickxellomycotina</taxon>
        <taxon>Harpellomycetes</taxon>
        <taxon>Harpellales</taxon>
        <taxon>Legeriomycetaceae</taxon>
        <taxon>Smittium</taxon>
    </lineage>
</organism>
<dbReference type="Pfam" id="PF12325">
    <property type="entry name" value="TMF_TATA_bd"/>
    <property type="match status" value="1"/>
</dbReference>
<evidence type="ECO:0000256" key="2">
    <source>
        <dbReference type="SAM" id="MobiDB-lite"/>
    </source>
</evidence>